<dbReference type="Proteomes" id="UP001281003">
    <property type="component" value="Unassembled WGS sequence"/>
</dbReference>
<proteinExistence type="predicted"/>
<evidence type="ECO:0000313" key="2">
    <source>
        <dbReference type="Proteomes" id="UP001281003"/>
    </source>
</evidence>
<sequence>MLGIECGSQPDLVGQISKLVSDTSDQTWAAASYVASPTSIRQEIGEGGPSSRDKWGLVLREGLLMNPISAWGLSCWGADGDHRVVAEQRQDLNQSGHVTQHRQAETDTVVVAGSYNNDQAARSSTEVSSPRSNVGMCRQCHEKCSGHVLENGDANGGFVESAPVPSEESCGQKVETCNGVDGYHEVVNGCRIIAHKTAQRDVSGSYWSSSRCFSQGNGSERLDAGGISDSRRRFVKHSTCLQYRASRVCSAATKKRLNNLIPQDANLNCERMDEAVQTIVKVTAGSFFNPLPSARYALGAVRALRCECRIK</sequence>
<accession>A0AAE0UG82</accession>
<keyword evidence="2" id="KW-1185">Reference proteome</keyword>
<evidence type="ECO:0000313" key="1">
    <source>
        <dbReference type="EMBL" id="KAK3402264.1"/>
    </source>
</evidence>
<gene>
    <name evidence="1" type="ORF">B0T20DRAFT_390159</name>
</gene>
<reference evidence="1" key="2">
    <citation type="submission" date="2023-07" db="EMBL/GenBank/DDBJ databases">
        <authorList>
            <consortium name="Lawrence Berkeley National Laboratory"/>
            <person name="Haridas S."/>
            <person name="Hensen N."/>
            <person name="Bonometti L."/>
            <person name="Westerberg I."/>
            <person name="Brannstrom I.O."/>
            <person name="Guillou S."/>
            <person name="Cros-Aarteil S."/>
            <person name="Calhoun S."/>
            <person name="Kuo A."/>
            <person name="Mondo S."/>
            <person name="Pangilinan J."/>
            <person name="Riley R."/>
            <person name="LaButti K."/>
            <person name="Andreopoulos B."/>
            <person name="Lipzen A."/>
            <person name="Chen C."/>
            <person name="Yanf M."/>
            <person name="Daum C."/>
            <person name="Ng V."/>
            <person name="Clum A."/>
            <person name="Steindorff A."/>
            <person name="Ohm R."/>
            <person name="Martin F."/>
            <person name="Silar P."/>
            <person name="Natvig D."/>
            <person name="Lalanne C."/>
            <person name="Gautier V."/>
            <person name="Ament-velasquez S.L."/>
            <person name="Kruys A."/>
            <person name="Hutchinson M.I."/>
            <person name="Powell A.J."/>
            <person name="Barry K."/>
            <person name="Miller A.N."/>
            <person name="Grigoriev I.V."/>
            <person name="Debuchy R."/>
            <person name="Gladieux P."/>
            <person name="Thoren M.H."/>
            <person name="Johannesson H."/>
        </authorList>
    </citation>
    <scope>NUCLEOTIDE SEQUENCE</scope>
    <source>
        <strain evidence="1">FGSC 1904</strain>
    </source>
</reference>
<comment type="caution">
    <text evidence="1">The sequence shown here is derived from an EMBL/GenBank/DDBJ whole genome shotgun (WGS) entry which is preliminary data.</text>
</comment>
<dbReference type="EMBL" id="JAUTDP010000002">
    <property type="protein sequence ID" value="KAK3402264.1"/>
    <property type="molecule type" value="Genomic_DNA"/>
</dbReference>
<reference evidence="1" key="1">
    <citation type="journal article" date="2023" name="Mol. Phylogenet. Evol.">
        <title>Genome-scale phylogeny and comparative genomics of the fungal order Sordariales.</title>
        <authorList>
            <person name="Hensen N."/>
            <person name="Bonometti L."/>
            <person name="Westerberg I."/>
            <person name="Brannstrom I.O."/>
            <person name="Guillou S."/>
            <person name="Cros-Aarteil S."/>
            <person name="Calhoun S."/>
            <person name="Haridas S."/>
            <person name="Kuo A."/>
            <person name="Mondo S."/>
            <person name="Pangilinan J."/>
            <person name="Riley R."/>
            <person name="LaButti K."/>
            <person name="Andreopoulos B."/>
            <person name="Lipzen A."/>
            <person name="Chen C."/>
            <person name="Yan M."/>
            <person name="Daum C."/>
            <person name="Ng V."/>
            <person name="Clum A."/>
            <person name="Steindorff A."/>
            <person name="Ohm R.A."/>
            <person name="Martin F."/>
            <person name="Silar P."/>
            <person name="Natvig D.O."/>
            <person name="Lalanne C."/>
            <person name="Gautier V."/>
            <person name="Ament-Velasquez S.L."/>
            <person name="Kruys A."/>
            <person name="Hutchinson M.I."/>
            <person name="Powell A.J."/>
            <person name="Barry K."/>
            <person name="Miller A.N."/>
            <person name="Grigoriev I.V."/>
            <person name="Debuchy R."/>
            <person name="Gladieux P."/>
            <person name="Hiltunen Thoren M."/>
            <person name="Johannesson H."/>
        </authorList>
    </citation>
    <scope>NUCLEOTIDE SEQUENCE</scope>
    <source>
        <strain evidence="1">FGSC 1904</strain>
    </source>
</reference>
<name>A0AAE0UG82_SORBR</name>
<dbReference type="AlphaFoldDB" id="A0AAE0UG82"/>
<organism evidence="1 2">
    <name type="scientific">Sordaria brevicollis</name>
    <dbReference type="NCBI Taxonomy" id="83679"/>
    <lineage>
        <taxon>Eukaryota</taxon>
        <taxon>Fungi</taxon>
        <taxon>Dikarya</taxon>
        <taxon>Ascomycota</taxon>
        <taxon>Pezizomycotina</taxon>
        <taxon>Sordariomycetes</taxon>
        <taxon>Sordariomycetidae</taxon>
        <taxon>Sordariales</taxon>
        <taxon>Sordariaceae</taxon>
        <taxon>Sordaria</taxon>
    </lineage>
</organism>
<protein>
    <submittedName>
        <fullName evidence="1">Uncharacterized protein</fullName>
    </submittedName>
</protein>